<evidence type="ECO:0000256" key="1">
    <source>
        <dbReference type="ARBA" id="ARBA00001946"/>
    </source>
</evidence>
<evidence type="ECO:0000256" key="7">
    <source>
        <dbReference type="ARBA" id="ARBA00025634"/>
    </source>
</evidence>
<dbReference type="PRINTS" id="PR00095">
    <property type="entry name" value="ANTSNTHASEI"/>
</dbReference>
<dbReference type="OrthoDB" id="9803598at2"/>
<keyword evidence="4" id="KW-0479">Metal-binding</keyword>
<evidence type="ECO:0000256" key="4">
    <source>
        <dbReference type="ARBA" id="ARBA00022723"/>
    </source>
</evidence>
<dbReference type="InterPro" id="IPR019999">
    <property type="entry name" value="Anth_synth_I-like"/>
</dbReference>
<keyword evidence="5" id="KW-0460">Magnesium</keyword>
<evidence type="ECO:0000313" key="12">
    <source>
        <dbReference type="Proteomes" id="UP000062160"/>
    </source>
</evidence>
<gene>
    <name evidence="11" type="ORF">TSYNT_9208</name>
</gene>
<evidence type="ECO:0000259" key="9">
    <source>
        <dbReference type="Pfam" id="PF00425"/>
    </source>
</evidence>
<comment type="subunit">
    <text evidence="2">Heterotetramer consisting of two non-identical subunits: a beta subunit (TrpG) and a large alpha subunit (TrpE).</text>
</comment>
<evidence type="ECO:0000259" key="10">
    <source>
        <dbReference type="Pfam" id="PF04715"/>
    </source>
</evidence>
<organism evidence="11">
    <name type="scientific">Tepidanaerobacter syntrophicus</name>
    <dbReference type="NCBI Taxonomy" id="224999"/>
    <lineage>
        <taxon>Bacteria</taxon>
        <taxon>Bacillati</taxon>
        <taxon>Bacillota</taxon>
        <taxon>Clostridia</taxon>
        <taxon>Thermosediminibacterales</taxon>
        <taxon>Tepidanaerobacteraceae</taxon>
        <taxon>Tepidanaerobacter</taxon>
    </lineage>
</organism>
<dbReference type="AlphaFoldDB" id="A0A0U9HNK3"/>
<dbReference type="GO" id="GO:0046872">
    <property type="term" value="F:metal ion binding"/>
    <property type="evidence" value="ECO:0007669"/>
    <property type="project" value="UniProtKB-KW"/>
</dbReference>
<evidence type="ECO:0000256" key="2">
    <source>
        <dbReference type="ARBA" id="ARBA00011575"/>
    </source>
</evidence>
<dbReference type="EMBL" id="DF977003">
    <property type="protein sequence ID" value="GAQ25955.1"/>
    <property type="molecule type" value="Genomic_DNA"/>
</dbReference>
<protein>
    <recommendedName>
        <fullName evidence="3">Anthranilate synthase component 1</fullName>
    </recommendedName>
</protein>
<dbReference type="Pfam" id="PF00425">
    <property type="entry name" value="Chorismate_bind"/>
    <property type="match status" value="1"/>
</dbReference>
<dbReference type="InterPro" id="IPR006805">
    <property type="entry name" value="Anth_synth_I_N"/>
</dbReference>
<dbReference type="Pfam" id="PF04715">
    <property type="entry name" value="Anth_synt_I_N"/>
    <property type="match status" value="1"/>
</dbReference>
<keyword evidence="6" id="KW-0456">Lyase</keyword>
<evidence type="ECO:0000256" key="5">
    <source>
        <dbReference type="ARBA" id="ARBA00022842"/>
    </source>
</evidence>
<keyword evidence="12" id="KW-1185">Reference proteome</keyword>
<dbReference type="InterPro" id="IPR015890">
    <property type="entry name" value="Chorismate_C"/>
</dbReference>
<accession>A0A0U9HNK3</accession>
<evidence type="ECO:0000256" key="6">
    <source>
        <dbReference type="ARBA" id="ARBA00023239"/>
    </source>
</evidence>
<dbReference type="Gene3D" id="3.60.120.10">
    <property type="entry name" value="Anthranilate synthase"/>
    <property type="match status" value="1"/>
</dbReference>
<dbReference type="GO" id="GO:0004049">
    <property type="term" value="F:anthranilate synthase activity"/>
    <property type="evidence" value="ECO:0007669"/>
    <property type="project" value="UniProtKB-EC"/>
</dbReference>
<name>A0A0U9HNK3_9FIRM</name>
<dbReference type="PANTHER" id="PTHR11236">
    <property type="entry name" value="AMINOBENZOATE/ANTHRANILATE SYNTHASE"/>
    <property type="match status" value="1"/>
</dbReference>
<evidence type="ECO:0000313" key="11">
    <source>
        <dbReference type="EMBL" id="GAQ25955.1"/>
    </source>
</evidence>
<dbReference type="Proteomes" id="UP000062160">
    <property type="component" value="Unassembled WGS sequence"/>
</dbReference>
<proteinExistence type="predicted"/>
<evidence type="ECO:0000256" key="3">
    <source>
        <dbReference type="ARBA" id="ARBA00020653"/>
    </source>
</evidence>
<dbReference type="SUPFAM" id="SSF56322">
    <property type="entry name" value="ADC synthase"/>
    <property type="match status" value="1"/>
</dbReference>
<dbReference type="GO" id="GO:0000162">
    <property type="term" value="P:L-tryptophan biosynthetic process"/>
    <property type="evidence" value="ECO:0007669"/>
    <property type="project" value="TreeGrafter"/>
</dbReference>
<dbReference type="PANTHER" id="PTHR11236:SF48">
    <property type="entry name" value="ISOCHORISMATE SYNTHASE MENF"/>
    <property type="match status" value="1"/>
</dbReference>
<reference evidence="11" key="1">
    <citation type="journal article" date="2016" name="Genome Announc.">
        <title>Draft Genome Sequence of the Syntrophic Lactate-Degrading Bacterium Tepidanaerobacter syntrophicus JLT.</title>
        <authorList>
            <person name="Matsuura N."/>
            <person name="Ohashi A."/>
            <person name="Tourlousse D.M."/>
            <person name="Sekiguchi Y."/>
        </authorList>
    </citation>
    <scope>NUCLEOTIDE SEQUENCE [LARGE SCALE GENOMIC DNA]</scope>
    <source>
        <strain evidence="11">JL</strain>
    </source>
</reference>
<dbReference type="InterPro" id="IPR005801">
    <property type="entry name" value="ADC_synthase"/>
</dbReference>
<comment type="cofactor">
    <cofactor evidence="1">
        <name>Mg(2+)</name>
        <dbReference type="ChEBI" id="CHEBI:18420"/>
    </cofactor>
</comment>
<comment type="function">
    <text evidence="7">Part of a heterotetrameric complex that catalyzes the two-step biosynthesis of anthranilate, an intermediate in the biosynthesis of L-tryptophan. In the first step, the glutamine-binding beta subunit (TrpG) of anthranilate synthase (AS) provides the glutamine amidotransferase activity which generates ammonia as a substrate that, along with chorismate, is used in the second step, catalyzed by the large alpha subunit of AS (TrpE) to produce anthranilate. In the absence of TrpG, TrpE can synthesize anthranilate directly from chorismate and high concentrations of ammonia.</text>
</comment>
<dbReference type="RefSeq" id="WP_059033626.1">
    <property type="nucleotide sequence ID" value="NZ_DF977003.1"/>
</dbReference>
<sequence length="491" mass="54790">MLQPSLSEAKKIAKTGIYKNIPISCELFQDGIEPLDILSKLKNASNRCYILESAYKESKSANYTFLGFDPLLEIICADKKVTIVKDSFSTTTSEDPAEVIRQVMKDNFSLRFDYLPPFTGGLVGYFSYDYVGYAEPSLFLNANDAENFRDMHLMLFDKVIAFDNVHNRLMLIVNIKCDNIEAEYKRALREIENLKKLILFGLPADEIPGRITSSVRQMFTKHQYCNMVNKAKDYIGQGEVFQVVLSNRLDADFKGSLLNTYKALRQINPSPYMFYIFTDDVEIVGASPETLVKLENGVLHTFPLAGTRARGKTEEEDKRIEIELLADEKERAEHDMLVDLGRNDIGKVSEFGSVIVDKYMDIEHLSHVMHIGSDVSGKIRKDCDAIDAIAAVIPAGTLCGAPKIRACEIIDELENDKRGIYGGAIGYIDFAGNLDVCIAIRVAFTKNGKVFVRSGAGIVADSIPENEYQECINKSQAVVEALKIAQGGMNI</sequence>
<comment type="catalytic activity">
    <reaction evidence="8">
        <text>chorismate + L-glutamine = anthranilate + pyruvate + L-glutamate + H(+)</text>
        <dbReference type="Rhea" id="RHEA:21732"/>
        <dbReference type="ChEBI" id="CHEBI:15361"/>
        <dbReference type="ChEBI" id="CHEBI:15378"/>
        <dbReference type="ChEBI" id="CHEBI:16567"/>
        <dbReference type="ChEBI" id="CHEBI:29748"/>
        <dbReference type="ChEBI" id="CHEBI:29985"/>
        <dbReference type="ChEBI" id="CHEBI:58359"/>
        <dbReference type="EC" id="4.1.3.27"/>
    </reaction>
</comment>
<dbReference type="STRING" id="224999.GCA_001485475_01993"/>
<feature type="domain" description="Chorismate-utilising enzyme C-terminal" evidence="9">
    <location>
        <begin position="221"/>
        <end position="474"/>
    </location>
</feature>
<feature type="domain" description="Anthranilate synthase component I N-terminal" evidence="10">
    <location>
        <begin position="31"/>
        <end position="171"/>
    </location>
</feature>
<evidence type="ECO:0000256" key="8">
    <source>
        <dbReference type="ARBA" id="ARBA00047683"/>
    </source>
</evidence>